<dbReference type="InterPro" id="IPR039420">
    <property type="entry name" value="WalR-like"/>
</dbReference>
<dbReference type="AlphaFoldDB" id="A0A1Y2MY72"/>
<feature type="modified residue" description="4-aspartylphosphate" evidence="3">
    <location>
        <position position="71"/>
    </location>
</feature>
<dbReference type="PROSITE" id="PS50043">
    <property type="entry name" value="HTH_LUXR_2"/>
    <property type="match status" value="1"/>
</dbReference>
<dbReference type="InterPro" id="IPR058245">
    <property type="entry name" value="NreC/VraR/RcsB-like_REC"/>
</dbReference>
<name>A0A1Y2MY72_PSEAH</name>
<dbReference type="PROSITE" id="PS50110">
    <property type="entry name" value="RESPONSE_REGULATORY"/>
    <property type="match status" value="1"/>
</dbReference>
<dbReference type="Gene3D" id="3.40.50.2300">
    <property type="match status" value="1"/>
</dbReference>
<evidence type="ECO:0000256" key="1">
    <source>
        <dbReference type="ARBA" id="ARBA00022553"/>
    </source>
</evidence>
<feature type="domain" description="HTH luxR-type" evidence="4">
    <location>
        <begin position="157"/>
        <end position="222"/>
    </location>
</feature>
<protein>
    <submittedName>
        <fullName evidence="6">Response regulator protein VraR</fullName>
    </submittedName>
</protein>
<dbReference type="GO" id="GO:0006355">
    <property type="term" value="P:regulation of DNA-templated transcription"/>
    <property type="evidence" value="ECO:0007669"/>
    <property type="project" value="InterPro"/>
</dbReference>
<dbReference type="Pfam" id="PF00196">
    <property type="entry name" value="GerE"/>
    <property type="match status" value="1"/>
</dbReference>
<evidence type="ECO:0000313" key="6">
    <source>
        <dbReference type="EMBL" id="OSY40164.1"/>
    </source>
</evidence>
<proteinExistence type="predicted"/>
<organism evidence="6 7">
    <name type="scientific">Pseudonocardia autotrophica</name>
    <name type="common">Amycolata autotrophica</name>
    <name type="synonym">Nocardia autotrophica</name>
    <dbReference type="NCBI Taxonomy" id="2074"/>
    <lineage>
        <taxon>Bacteria</taxon>
        <taxon>Bacillati</taxon>
        <taxon>Actinomycetota</taxon>
        <taxon>Actinomycetes</taxon>
        <taxon>Pseudonocardiales</taxon>
        <taxon>Pseudonocardiaceae</taxon>
        <taxon>Pseudonocardia</taxon>
    </lineage>
</organism>
<evidence type="ECO:0000259" key="4">
    <source>
        <dbReference type="PROSITE" id="PS50043"/>
    </source>
</evidence>
<dbReference type="STRING" id="2074.BG845_02987"/>
<dbReference type="SMART" id="SM00421">
    <property type="entry name" value="HTH_LUXR"/>
    <property type="match status" value="1"/>
</dbReference>
<reference evidence="6 7" key="1">
    <citation type="submission" date="2016-09" db="EMBL/GenBank/DDBJ databases">
        <title>Pseudonocardia autotrophica DSM535, a candidate organism with high potential of specific P450 cytochromes.</title>
        <authorList>
            <person name="Grumaz C."/>
            <person name="Vainshtein Y."/>
            <person name="Kirstahler P."/>
            <person name="Sohn K."/>
        </authorList>
    </citation>
    <scope>NUCLEOTIDE SEQUENCE [LARGE SCALE GENOMIC DNA]</scope>
    <source>
        <strain evidence="6 7">DSM 535</strain>
    </source>
</reference>
<gene>
    <name evidence="6" type="primary">vraR_5</name>
    <name evidence="6" type="ORF">BG845_02987</name>
</gene>
<evidence type="ECO:0000256" key="3">
    <source>
        <dbReference type="PROSITE-ProRule" id="PRU00169"/>
    </source>
</evidence>
<dbReference type="PRINTS" id="PR00038">
    <property type="entry name" value="HTHLUXR"/>
</dbReference>
<dbReference type="SUPFAM" id="SSF52172">
    <property type="entry name" value="CheY-like"/>
    <property type="match status" value="1"/>
</dbReference>
<dbReference type="GO" id="GO:0003677">
    <property type="term" value="F:DNA binding"/>
    <property type="evidence" value="ECO:0007669"/>
    <property type="project" value="UniProtKB-KW"/>
</dbReference>
<dbReference type="EMBL" id="MIGB01000014">
    <property type="protein sequence ID" value="OSY40164.1"/>
    <property type="molecule type" value="Genomic_DNA"/>
</dbReference>
<dbReference type="GO" id="GO:0000160">
    <property type="term" value="P:phosphorelay signal transduction system"/>
    <property type="evidence" value="ECO:0007669"/>
    <property type="project" value="InterPro"/>
</dbReference>
<dbReference type="RefSeq" id="WP_232021158.1">
    <property type="nucleotide sequence ID" value="NZ_AP018920.1"/>
</dbReference>
<dbReference type="Pfam" id="PF00072">
    <property type="entry name" value="Response_reg"/>
    <property type="match status" value="1"/>
</dbReference>
<evidence type="ECO:0000313" key="7">
    <source>
        <dbReference type="Proteomes" id="UP000194360"/>
    </source>
</evidence>
<dbReference type="Proteomes" id="UP000194360">
    <property type="component" value="Unassembled WGS sequence"/>
</dbReference>
<keyword evidence="7" id="KW-1185">Reference proteome</keyword>
<dbReference type="InterPro" id="IPR016032">
    <property type="entry name" value="Sig_transdc_resp-reg_C-effctor"/>
</dbReference>
<keyword evidence="2" id="KW-0238">DNA-binding</keyword>
<dbReference type="CDD" id="cd06170">
    <property type="entry name" value="LuxR_C_like"/>
    <property type="match status" value="1"/>
</dbReference>
<dbReference type="PANTHER" id="PTHR43214">
    <property type="entry name" value="TWO-COMPONENT RESPONSE REGULATOR"/>
    <property type="match status" value="1"/>
</dbReference>
<dbReference type="InterPro" id="IPR001789">
    <property type="entry name" value="Sig_transdc_resp-reg_receiver"/>
</dbReference>
<accession>A0A1Y2MY72</accession>
<dbReference type="SMART" id="SM00448">
    <property type="entry name" value="REC"/>
    <property type="match status" value="1"/>
</dbReference>
<dbReference type="CDD" id="cd17535">
    <property type="entry name" value="REC_NarL-like"/>
    <property type="match status" value="1"/>
</dbReference>
<evidence type="ECO:0000259" key="5">
    <source>
        <dbReference type="PROSITE" id="PS50110"/>
    </source>
</evidence>
<evidence type="ECO:0000256" key="2">
    <source>
        <dbReference type="ARBA" id="ARBA00023125"/>
    </source>
</evidence>
<keyword evidence="1 3" id="KW-0597">Phosphoprotein</keyword>
<dbReference type="InterPro" id="IPR011006">
    <property type="entry name" value="CheY-like_superfamily"/>
</dbReference>
<dbReference type="SUPFAM" id="SSF46894">
    <property type="entry name" value="C-terminal effector domain of the bipartite response regulators"/>
    <property type="match status" value="1"/>
</dbReference>
<sequence length="228" mass="24329">MNAPTESTTTITPVKVLVADDHAVVRRGIRAYLEALDDVEVIGEAGDGQEVLDRLGAMAVHRELPDVVLIDLLMPRLDGAATTALIAERFPGVRVVVLTSFGEMERVHTALGNGASGYLLKNAEPGEVVAAIRAAARGDVFLDPSVARQLTKEMISPPSGLGALTHRERDVLILVAQGRSNQEIADQLVISERTARTHVSNVLRKLALTSRTQAALVAVRQGLVPPQS</sequence>
<dbReference type="InterPro" id="IPR000792">
    <property type="entry name" value="Tscrpt_reg_LuxR_C"/>
</dbReference>
<comment type="caution">
    <text evidence="6">The sequence shown here is derived from an EMBL/GenBank/DDBJ whole genome shotgun (WGS) entry which is preliminary data.</text>
</comment>
<feature type="domain" description="Response regulatory" evidence="5">
    <location>
        <begin position="15"/>
        <end position="136"/>
    </location>
</feature>